<gene>
    <name evidence="1" type="ORF">FS935_19075</name>
</gene>
<dbReference type="EMBL" id="VOQF01000014">
    <property type="protein sequence ID" value="TXC85932.1"/>
    <property type="molecule type" value="Genomic_DNA"/>
</dbReference>
<dbReference type="OrthoDB" id="7054537at2"/>
<dbReference type="Proteomes" id="UP000321363">
    <property type="component" value="Unassembled WGS sequence"/>
</dbReference>
<accession>A0A5C6VK35</accession>
<dbReference type="RefSeq" id="WP_146950248.1">
    <property type="nucleotide sequence ID" value="NZ_VOQF01000014.1"/>
</dbReference>
<evidence type="ECO:0000313" key="1">
    <source>
        <dbReference type="EMBL" id="TXC85932.1"/>
    </source>
</evidence>
<comment type="caution">
    <text evidence="1">The sequence shown here is derived from an EMBL/GenBank/DDBJ whole genome shotgun (WGS) entry which is preliminary data.</text>
</comment>
<evidence type="ECO:0000313" key="2">
    <source>
        <dbReference type="Proteomes" id="UP000321363"/>
    </source>
</evidence>
<keyword evidence="2" id="KW-1185">Reference proteome</keyword>
<dbReference type="AlphaFoldDB" id="A0A5C6VK35"/>
<organism evidence="1 2">
    <name type="scientific">Metabacillus litoralis</name>
    <dbReference type="NCBI Taxonomy" id="152268"/>
    <lineage>
        <taxon>Bacteria</taxon>
        <taxon>Bacillati</taxon>
        <taxon>Bacillota</taxon>
        <taxon>Bacilli</taxon>
        <taxon>Bacillales</taxon>
        <taxon>Bacillaceae</taxon>
        <taxon>Metabacillus</taxon>
    </lineage>
</organism>
<proteinExistence type="predicted"/>
<reference evidence="1 2" key="1">
    <citation type="journal article" date="2005" name="Int. J. Syst. Evol. Microbiol.">
        <title>Bacillus litoralis sp. nov., isolated from a tidal flat of the Yellow Sea in Korea.</title>
        <authorList>
            <person name="Yoon J.H."/>
            <person name="Oh T.K."/>
        </authorList>
    </citation>
    <scope>NUCLEOTIDE SEQUENCE [LARGE SCALE GENOMIC DNA]</scope>
    <source>
        <strain evidence="1 2">SW-211</strain>
    </source>
</reference>
<name>A0A5C6VK35_9BACI</name>
<protein>
    <submittedName>
        <fullName evidence="1">Amidase</fullName>
    </submittedName>
</protein>
<sequence length="300" mass="33891">MKILKGFICGIIALFVLGSQLGVIGMNNKVHAIESSTLPEYSTWLWDTVKIVHEREATLTFLEEKQVKHVYLQINRNINATYYKEFISEAASMNIKVYALDGDPNWGPTSKGFTSFLNWVTTYQQGADVNEKFEGIHLDIEPYLSPLWTSNYKAAVNKYQNALIAASKTAASLDISFAVDIPFWFDEMNYKNKHGKGNLAKWAINLTDEVSIMAYRDKAVGPNGIIELVKYEMNLANTLNKKVNIAVETMNLGNDGFLTFYEEGQDEMNTQLELVLNSYGNYSSFNGFSVHHVGSWMTLK</sequence>